<name>A0A017S6F2_ASPRC</name>
<dbReference type="EMBL" id="KK088438">
    <property type="protein sequence ID" value="EYE92204.1"/>
    <property type="molecule type" value="Genomic_DNA"/>
</dbReference>
<protein>
    <submittedName>
        <fullName evidence="1">Uncharacterized protein</fullName>
    </submittedName>
</protein>
<dbReference type="GeneID" id="63695498"/>
<evidence type="ECO:0000313" key="2">
    <source>
        <dbReference type="Proteomes" id="UP000019804"/>
    </source>
</evidence>
<dbReference type="AlphaFoldDB" id="A0A017S6F2"/>
<reference evidence="2" key="1">
    <citation type="journal article" date="2014" name="Nat. Commun.">
        <title>Genomic adaptations of the halophilic Dead Sea filamentous fungus Eurotium rubrum.</title>
        <authorList>
            <person name="Kis-Papo T."/>
            <person name="Weig A.R."/>
            <person name="Riley R."/>
            <person name="Persoh D."/>
            <person name="Salamov A."/>
            <person name="Sun H."/>
            <person name="Lipzen A."/>
            <person name="Wasser S.P."/>
            <person name="Rambold G."/>
            <person name="Grigoriev I.V."/>
            <person name="Nevo E."/>
        </authorList>
    </citation>
    <scope>NUCLEOTIDE SEQUENCE [LARGE SCALE GENOMIC DNA]</scope>
    <source>
        <strain evidence="2">CBS 135680</strain>
    </source>
</reference>
<keyword evidence="2" id="KW-1185">Reference proteome</keyword>
<sequence length="119" mass="12695">MQYCNGISSNDLSNYSAQSIRGRDASIYVSSFGGCPPRAELLAIAKAKGNESQMAQLTSAKLDERLAGFPRFWTEPNVPGQRLRMDTALASLEVAAQCGCEELFDILHTAGTASGTPPP</sequence>
<evidence type="ECO:0000313" key="1">
    <source>
        <dbReference type="EMBL" id="EYE92204.1"/>
    </source>
</evidence>
<organism evidence="1 2">
    <name type="scientific">Aspergillus ruber (strain CBS 135680)</name>
    <dbReference type="NCBI Taxonomy" id="1388766"/>
    <lineage>
        <taxon>Eukaryota</taxon>
        <taxon>Fungi</taxon>
        <taxon>Dikarya</taxon>
        <taxon>Ascomycota</taxon>
        <taxon>Pezizomycotina</taxon>
        <taxon>Eurotiomycetes</taxon>
        <taxon>Eurotiomycetidae</taxon>
        <taxon>Eurotiales</taxon>
        <taxon>Aspergillaceae</taxon>
        <taxon>Aspergillus</taxon>
        <taxon>Aspergillus subgen. Aspergillus</taxon>
    </lineage>
</organism>
<gene>
    <name evidence="1" type="ORF">EURHEDRAFT_405321</name>
</gene>
<dbReference type="Proteomes" id="UP000019804">
    <property type="component" value="Unassembled WGS sequence"/>
</dbReference>
<dbReference type="OrthoDB" id="2980193at2759"/>
<dbReference type="RefSeq" id="XP_040635892.1">
    <property type="nucleotide sequence ID" value="XM_040780374.1"/>
</dbReference>
<accession>A0A017S6F2</accession>
<dbReference type="HOGENOM" id="CLU_2061027_0_0_1"/>
<proteinExistence type="predicted"/>
<dbReference type="STRING" id="1388766.A0A017S6F2"/>